<dbReference type="SUPFAM" id="SSF54427">
    <property type="entry name" value="NTF2-like"/>
    <property type="match status" value="1"/>
</dbReference>
<proteinExistence type="predicted"/>
<protein>
    <submittedName>
        <fullName evidence="1">Uncharacterized protein</fullName>
    </submittedName>
</protein>
<sequence length="50" mass="5189">MSPAVKPPPVLTAATDADTAHRRLVRTFVAAAQTGDLTELEELLAADVTG</sequence>
<dbReference type="RefSeq" id="WP_189654031.1">
    <property type="nucleotide sequence ID" value="NZ_BMRC01000054.1"/>
</dbReference>
<keyword evidence="2" id="KW-1185">Reference proteome</keyword>
<dbReference type="EMBL" id="JBHMEI010000110">
    <property type="protein sequence ID" value="MFB9210049.1"/>
    <property type="molecule type" value="Genomic_DNA"/>
</dbReference>
<name>A0ABV5IZP2_9ACTN</name>
<organism evidence="1 2">
    <name type="scientific">Nonomuraea spiralis</name>
    <dbReference type="NCBI Taxonomy" id="46182"/>
    <lineage>
        <taxon>Bacteria</taxon>
        <taxon>Bacillati</taxon>
        <taxon>Actinomycetota</taxon>
        <taxon>Actinomycetes</taxon>
        <taxon>Streptosporangiales</taxon>
        <taxon>Streptosporangiaceae</taxon>
        <taxon>Nonomuraea</taxon>
    </lineage>
</organism>
<reference evidence="1 2" key="1">
    <citation type="submission" date="2024-09" db="EMBL/GenBank/DDBJ databases">
        <authorList>
            <person name="Sun Q."/>
            <person name="Mori K."/>
        </authorList>
    </citation>
    <scope>NUCLEOTIDE SEQUENCE [LARGE SCALE GENOMIC DNA]</scope>
    <source>
        <strain evidence="1 2">CCM 3426</strain>
    </source>
</reference>
<dbReference type="Proteomes" id="UP001589647">
    <property type="component" value="Unassembled WGS sequence"/>
</dbReference>
<gene>
    <name evidence="1" type="ORF">ACFFV7_53315</name>
</gene>
<accession>A0ABV5IZP2</accession>
<comment type="caution">
    <text evidence="1">The sequence shown here is derived from an EMBL/GenBank/DDBJ whole genome shotgun (WGS) entry which is preliminary data.</text>
</comment>
<dbReference type="InterPro" id="IPR032710">
    <property type="entry name" value="NTF2-like_dom_sf"/>
</dbReference>
<evidence type="ECO:0000313" key="1">
    <source>
        <dbReference type="EMBL" id="MFB9210049.1"/>
    </source>
</evidence>
<evidence type="ECO:0000313" key="2">
    <source>
        <dbReference type="Proteomes" id="UP001589647"/>
    </source>
</evidence>
<dbReference type="Gene3D" id="3.10.450.50">
    <property type="match status" value="1"/>
</dbReference>